<proteinExistence type="predicted"/>
<dbReference type="Gene3D" id="3.40.50.620">
    <property type="entry name" value="HUPs"/>
    <property type="match status" value="1"/>
</dbReference>
<protein>
    <submittedName>
        <fullName evidence="2">Phosphoadenosine phosphosulfate reductase</fullName>
    </submittedName>
</protein>
<dbReference type="InterPro" id="IPR050128">
    <property type="entry name" value="Sulfate_adenylyltrnsfr_sub2"/>
</dbReference>
<dbReference type="Proteomes" id="UP001208935">
    <property type="component" value="Unassembled WGS sequence"/>
</dbReference>
<keyword evidence="3" id="KW-1185">Reference proteome</keyword>
<sequence>MKHVVSVSGGKDSTATLLIALDRCPPGSVVPIFCDTGNEHQAVHNYLGYLEQALDIQIHRLKADFREQLAAKRRFIARDTRTGRAPDGRKVRWSNKGKRRALAVLHPSGNPFLDLCMLKGRFPSSAAQFCTSELKRDPAVEFQLDLVDAGHRVVSWQGIRRDESINRRFKPKFERIGPGMRVCRPIIDWSAEQVFALAKARGIAPNPLYMQGMGRVGCMPCINCRKADLRQIAVRFPDHIERIAEWERVVSACSKRGSSTFFPASHADQDVREVFTVSGIRNRVEWSKTTRGGRQFDLLQVLDEPNTCSSIYGLCE</sequence>
<dbReference type="PANTHER" id="PTHR43196:SF2">
    <property type="entry name" value="PHOSPHOADENOSINE PHOSPHOSULFATE REDUCTASE"/>
    <property type="match status" value="1"/>
</dbReference>
<accession>A0ABT3KMV0</accession>
<dbReference type="InterPro" id="IPR014729">
    <property type="entry name" value="Rossmann-like_a/b/a_fold"/>
</dbReference>
<feature type="domain" description="Phosphoadenosine phosphosulphate reductase" evidence="1">
    <location>
        <begin position="3"/>
        <end position="223"/>
    </location>
</feature>
<evidence type="ECO:0000259" key="1">
    <source>
        <dbReference type="Pfam" id="PF01507"/>
    </source>
</evidence>
<dbReference type="Pfam" id="PF01507">
    <property type="entry name" value="PAPS_reduct"/>
    <property type="match status" value="1"/>
</dbReference>
<dbReference type="SUPFAM" id="SSF52402">
    <property type="entry name" value="Adenine nucleotide alpha hydrolases-like"/>
    <property type="match status" value="1"/>
</dbReference>
<evidence type="ECO:0000313" key="3">
    <source>
        <dbReference type="Proteomes" id="UP001208935"/>
    </source>
</evidence>
<dbReference type="PANTHER" id="PTHR43196">
    <property type="entry name" value="SULFATE ADENYLYLTRANSFERASE SUBUNIT 2"/>
    <property type="match status" value="1"/>
</dbReference>
<reference evidence="3" key="1">
    <citation type="submission" date="2023-07" db="EMBL/GenBank/DDBJ databases">
        <title>Verminephrobacter genomes.</title>
        <authorList>
            <person name="Lund M.B."/>
        </authorList>
    </citation>
    <scope>NUCLEOTIDE SEQUENCE [LARGE SCALE GENOMIC DNA]</scope>
    <source>
        <strain evidence="3">AtM5-05</strain>
    </source>
</reference>
<comment type="caution">
    <text evidence="2">The sequence shown here is derived from an EMBL/GenBank/DDBJ whole genome shotgun (WGS) entry which is preliminary data.</text>
</comment>
<organism evidence="2 3">
    <name type="scientific">Verminephrobacter aporrectodeae subsp. tuberculatae</name>
    <dbReference type="NCBI Taxonomy" id="1110392"/>
    <lineage>
        <taxon>Bacteria</taxon>
        <taxon>Pseudomonadati</taxon>
        <taxon>Pseudomonadota</taxon>
        <taxon>Betaproteobacteria</taxon>
        <taxon>Burkholderiales</taxon>
        <taxon>Comamonadaceae</taxon>
        <taxon>Verminephrobacter</taxon>
    </lineage>
</organism>
<evidence type="ECO:0000313" key="2">
    <source>
        <dbReference type="EMBL" id="MCW5319653.1"/>
    </source>
</evidence>
<dbReference type="EMBL" id="QZCW01000001">
    <property type="protein sequence ID" value="MCW5319653.1"/>
    <property type="molecule type" value="Genomic_DNA"/>
</dbReference>
<gene>
    <name evidence="2" type="ORF">D5039_00185</name>
</gene>
<name>A0ABT3KMV0_9BURK</name>
<dbReference type="InterPro" id="IPR002500">
    <property type="entry name" value="PAPS_reduct_dom"/>
</dbReference>